<evidence type="ECO:0000256" key="1">
    <source>
        <dbReference type="SAM" id="MobiDB-lite"/>
    </source>
</evidence>
<dbReference type="VEuPathDB" id="FungiDB:FUN_008202"/>
<evidence type="ECO:0000313" key="3">
    <source>
        <dbReference type="Proteomes" id="UP000232722"/>
    </source>
</evidence>
<accession>A0A2N0Q9U4</accession>
<feature type="region of interest" description="Disordered" evidence="1">
    <location>
        <begin position="76"/>
        <end position="108"/>
    </location>
</feature>
<dbReference type="AlphaFoldDB" id="A0A2N0Q9U4"/>
<feature type="compositionally biased region" description="Polar residues" evidence="1">
    <location>
        <begin position="96"/>
        <end position="108"/>
    </location>
</feature>
<protein>
    <submittedName>
        <fullName evidence="2">Uncharacterized protein</fullName>
    </submittedName>
</protein>
<evidence type="ECO:0000313" key="2">
    <source>
        <dbReference type="EMBL" id="PKC15855.1"/>
    </source>
</evidence>
<dbReference type="VEuPathDB" id="FungiDB:RhiirFUN_008574"/>
<reference evidence="2 3" key="2">
    <citation type="submission" date="2017-09" db="EMBL/GenBank/DDBJ databases">
        <title>Extensive intraspecific genome diversity in a model arbuscular mycorrhizal fungus.</title>
        <authorList>
            <person name="Chen E.C."/>
            <person name="Morin E."/>
            <person name="Beaudet D."/>
            <person name="Noel J."/>
            <person name="Ndikumana S."/>
            <person name="Charron P."/>
            <person name="St-Onge C."/>
            <person name="Giorgi J."/>
            <person name="Grigoriev I.V."/>
            <person name="Roux C."/>
            <person name="Martin F.M."/>
            <person name="Corradi N."/>
        </authorList>
    </citation>
    <scope>NUCLEOTIDE SEQUENCE [LARGE SCALE GENOMIC DNA]</scope>
    <source>
        <strain evidence="2 3">A5</strain>
    </source>
</reference>
<comment type="caution">
    <text evidence="2">The sequence shown here is derived from an EMBL/GenBank/DDBJ whole genome shotgun (WGS) entry which is preliminary data.</text>
</comment>
<organism evidence="2 3">
    <name type="scientific">Rhizophagus irregularis</name>
    <dbReference type="NCBI Taxonomy" id="588596"/>
    <lineage>
        <taxon>Eukaryota</taxon>
        <taxon>Fungi</taxon>
        <taxon>Fungi incertae sedis</taxon>
        <taxon>Mucoromycota</taxon>
        <taxon>Glomeromycotina</taxon>
        <taxon>Glomeromycetes</taxon>
        <taxon>Glomerales</taxon>
        <taxon>Glomeraceae</taxon>
        <taxon>Rhizophagus</taxon>
    </lineage>
</organism>
<sequence length="134" mass="15244">MSMSDIESMSSDSSNSDLLLKNFLNDSDLSDNEVCFINTAETNTNLTLEVGLRINQPKNMNNLSKFDQENVRNLVIRHPKGRPPGNTRFKRPLEISNDSNKITNGRNQNKCSYCSNKRHNHTTCSSNPVKRKKE</sequence>
<gene>
    <name evidence="2" type="ORF">RhiirA5_494234</name>
</gene>
<name>A0A2N0Q9U4_9GLOM</name>
<dbReference type="VEuPathDB" id="FungiDB:RhiirA1_408837"/>
<dbReference type="EMBL" id="LLXJ01000070">
    <property type="protein sequence ID" value="PKC15855.1"/>
    <property type="molecule type" value="Genomic_DNA"/>
</dbReference>
<dbReference type="Proteomes" id="UP000232722">
    <property type="component" value="Unassembled WGS sequence"/>
</dbReference>
<proteinExistence type="predicted"/>
<reference evidence="2 3" key="1">
    <citation type="submission" date="2016-04" db="EMBL/GenBank/DDBJ databases">
        <title>Genome analyses suggest a sexual origin of heterokaryosis in a supposedly ancient asexual fungus.</title>
        <authorList>
            <person name="Ropars J."/>
            <person name="Sedzielewska K."/>
            <person name="Noel J."/>
            <person name="Charron P."/>
            <person name="Farinelli L."/>
            <person name="Marton T."/>
            <person name="Kruger M."/>
            <person name="Pelin A."/>
            <person name="Brachmann A."/>
            <person name="Corradi N."/>
        </authorList>
    </citation>
    <scope>NUCLEOTIDE SEQUENCE [LARGE SCALE GENOMIC DNA]</scope>
    <source>
        <strain evidence="2 3">A5</strain>
    </source>
</reference>